<organism evidence="1 2">
    <name type="scientific">Halomonas litopenaei</name>
    <dbReference type="NCBI Taxonomy" id="2109328"/>
    <lineage>
        <taxon>Bacteria</taxon>
        <taxon>Pseudomonadati</taxon>
        <taxon>Pseudomonadota</taxon>
        <taxon>Gammaproteobacteria</taxon>
        <taxon>Oceanospirillales</taxon>
        <taxon>Halomonadaceae</taxon>
        <taxon>Halomonas</taxon>
    </lineage>
</organism>
<protein>
    <submittedName>
        <fullName evidence="1">Uncharacterized protein</fullName>
    </submittedName>
</protein>
<reference evidence="1 2" key="1">
    <citation type="submission" date="2018-03" db="EMBL/GenBank/DDBJ databases">
        <authorList>
            <person name="Zhou J."/>
            <person name="Li X."/>
            <person name="Xue M."/>
            <person name="Yin J."/>
        </authorList>
    </citation>
    <scope>NUCLEOTIDE SEQUENCE [LARGE SCALE GENOMIC DNA]</scope>
    <source>
        <strain evidence="1 2">SYSU ZJ2214</strain>
    </source>
</reference>
<name>A0ABX5IV29_9GAMM</name>
<dbReference type="EMBL" id="PXNS01000006">
    <property type="protein sequence ID" value="PTL94437.1"/>
    <property type="molecule type" value="Genomic_DNA"/>
</dbReference>
<keyword evidence="2" id="KW-1185">Reference proteome</keyword>
<proteinExistence type="predicted"/>
<evidence type="ECO:0000313" key="2">
    <source>
        <dbReference type="Proteomes" id="UP000241895"/>
    </source>
</evidence>
<comment type="caution">
    <text evidence="1">The sequence shown here is derived from an EMBL/GenBank/DDBJ whole genome shotgun (WGS) entry which is preliminary data.</text>
</comment>
<gene>
    <name evidence="1" type="ORF">C6W88_13260</name>
</gene>
<sequence length="205" mass="22722">MPRPAVTVTIGASEQQHLFQGALVATIALVVAGATPSPVGALLTAVLCSRLIHAHRHPFQGQLRCLVESEPAATAGATLGAVDDEQTEEVGLSVWQRRQRRLLRALSQALMRWWGKPKAPVPGRWQWCPLASSAGKSVRLYSDDADWREIELTCESVGARLISLRWQGHTHWLWPDSMTPEEHRVLRRYLLGMPVALGSQTSKRQ</sequence>
<dbReference type="Proteomes" id="UP000241895">
    <property type="component" value="Unassembled WGS sequence"/>
</dbReference>
<accession>A0ABX5IV29</accession>
<evidence type="ECO:0000313" key="1">
    <source>
        <dbReference type="EMBL" id="PTL94437.1"/>
    </source>
</evidence>